<feature type="coiled-coil region" evidence="2">
    <location>
        <begin position="84"/>
        <end position="146"/>
    </location>
</feature>
<dbReference type="InterPro" id="IPR000533">
    <property type="entry name" value="Tropomyosin"/>
</dbReference>
<gene>
    <name evidence="3" type="ORF">BGZ96_000851</name>
</gene>
<evidence type="ECO:0008006" key="5">
    <source>
        <dbReference type="Google" id="ProtNLM"/>
    </source>
</evidence>
<dbReference type="EMBL" id="JAAAIM010001126">
    <property type="protein sequence ID" value="KAG0282083.1"/>
    <property type="molecule type" value="Genomic_DNA"/>
</dbReference>
<accession>A0ABQ7JNN3</accession>
<dbReference type="Gene3D" id="1.10.287.1490">
    <property type="match status" value="1"/>
</dbReference>
<proteinExistence type="predicted"/>
<dbReference type="Pfam" id="PF00261">
    <property type="entry name" value="Tropomyosin"/>
    <property type="match status" value="2"/>
</dbReference>
<dbReference type="Proteomes" id="UP001194696">
    <property type="component" value="Unassembled WGS sequence"/>
</dbReference>
<keyword evidence="1 2" id="KW-0175">Coiled coil</keyword>
<dbReference type="SUPFAM" id="SSF57997">
    <property type="entry name" value="Tropomyosin"/>
    <property type="match status" value="1"/>
</dbReference>
<evidence type="ECO:0000313" key="4">
    <source>
        <dbReference type="Proteomes" id="UP001194696"/>
    </source>
</evidence>
<comment type="caution">
    <text evidence="3">The sequence shown here is derived from an EMBL/GenBank/DDBJ whole genome shotgun (WGS) entry which is preliminary data.</text>
</comment>
<keyword evidence="4" id="KW-1185">Reference proteome</keyword>
<protein>
    <recommendedName>
        <fullName evidence="5">Tropomyosin</fullName>
    </recommendedName>
</protein>
<reference evidence="3 4" key="1">
    <citation type="journal article" date="2020" name="Fungal Divers.">
        <title>Resolving the Mortierellaceae phylogeny through synthesis of multi-gene phylogenetics and phylogenomics.</title>
        <authorList>
            <person name="Vandepol N."/>
            <person name="Liber J."/>
            <person name="Desiro A."/>
            <person name="Na H."/>
            <person name="Kennedy M."/>
            <person name="Barry K."/>
            <person name="Grigoriev I.V."/>
            <person name="Miller A.N."/>
            <person name="O'Donnell K."/>
            <person name="Stajich J.E."/>
            <person name="Bonito G."/>
        </authorList>
    </citation>
    <scope>NUCLEOTIDE SEQUENCE [LARGE SCALE GENOMIC DNA]</scope>
    <source>
        <strain evidence="3 4">AD045</strain>
    </source>
</reference>
<name>A0ABQ7JNN3_9FUNG</name>
<feature type="coiled-coil region" evidence="2">
    <location>
        <begin position="18"/>
        <end position="45"/>
    </location>
</feature>
<evidence type="ECO:0000256" key="2">
    <source>
        <dbReference type="SAM" id="Coils"/>
    </source>
</evidence>
<evidence type="ECO:0000256" key="1">
    <source>
        <dbReference type="ARBA" id="ARBA00023054"/>
    </source>
</evidence>
<sequence length="164" mass="18386">MSTMEKFKEKIALVRGELDLKLAKAETAEMEVKRLTDENNARDQEIASLLTKIGYTEDKILECEGRIDDAKSGLDAGETAKVTGEGLSRKVALLETELEVAERNLGEATEKLRQMDIKAEQYERKAQQLEGENNDSETQVDDLVVKYNSAKAELEETYKGLIDL</sequence>
<evidence type="ECO:0000313" key="3">
    <source>
        <dbReference type="EMBL" id="KAG0282083.1"/>
    </source>
</evidence>
<organism evidence="3 4">
    <name type="scientific">Linnemannia gamsii</name>
    <dbReference type="NCBI Taxonomy" id="64522"/>
    <lineage>
        <taxon>Eukaryota</taxon>
        <taxon>Fungi</taxon>
        <taxon>Fungi incertae sedis</taxon>
        <taxon>Mucoromycota</taxon>
        <taxon>Mortierellomycotina</taxon>
        <taxon>Mortierellomycetes</taxon>
        <taxon>Mortierellales</taxon>
        <taxon>Mortierellaceae</taxon>
        <taxon>Linnemannia</taxon>
    </lineage>
</organism>